<gene>
    <name evidence="7" type="ORF">GCM10023092_22360</name>
</gene>
<protein>
    <submittedName>
        <fullName evidence="7">FAD-dependent oxidoreductase</fullName>
    </submittedName>
</protein>
<dbReference type="InterPro" id="IPR017941">
    <property type="entry name" value="Rieske_2Fe-2S"/>
</dbReference>
<dbReference type="SUPFAM" id="SSF51905">
    <property type="entry name" value="FAD/NAD(P)-binding domain"/>
    <property type="match status" value="1"/>
</dbReference>
<dbReference type="PRINTS" id="PR00162">
    <property type="entry name" value="RIESKE"/>
</dbReference>
<evidence type="ECO:0000256" key="5">
    <source>
        <dbReference type="ARBA" id="ARBA00023157"/>
    </source>
</evidence>
<dbReference type="InterPro" id="IPR006076">
    <property type="entry name" value="FAD-dep_OxRdtase"/>
</dbReference>
<dbReference type="RefSeq" id="WP_344826949.1">
    <property type="nucleotide sequence ID" value="NZ_BAABEZ010000022.1"/>
</dbReference>
<dbReference type="InterPro" id="IPR005805">
    <property type="entry name" value="Rieske_Fe-S_prot_C"/>
</dbReference>
<organism evidence="7 8">
    <name type="scientific">Rurimicrobium arvi</name>
    <dbReference type="NCBI Taxonomy" id="2049916"/>
    <lineage>
        <taxon>Bacteria</taxon>
        <taxon>Pseudomonadati</taxon>
        <taxon>Bacteroidota</taxon>
        <taxon>Chitinophagia</taxon>
        <taxon>Chitinophagales</taxon>
        <taxon>Chitinophagaceae</taxon>
        <taxon>Rurimicrobium</taxon>
    </lineage>
</organism>
<feature type="domain" description="Rieske" evidence="6">
    <location>
        <begin position="419"/>
        <end position="507"/>
    </location>
</feature>
<keyword evidence="1" id="KW-0001">2Fe-2S</keyword>
<dbReference type="InterPro" id="IPR036922">
    <property type="entry name" value="Rieske_2Fe-2S_sf"/>
</dbReference>
<keyword evidence="3" id="KW-0408">Iron</keyword>
<sequence>MISRDGANTSIWQSTERFTAVHQPFNEQIFDVLIIGGGITGVSTALQLQQAGKKCVLIEAHTLGFGTTGGTTAHLNTFVDEPFWRVQKNFGAQNAQLLADGVKLAMSAIEDRVKRYSINCDYRKLPAYLYAVKQKQVEELDDILTSCKEHGVDMEYVVNAPITMPYLRIAEAKDQAQFHPVSYIHALAEQFQHAGGVVLEHCKADAIAPGEILNVQSSLGIIKARNVVFATHIPTGVNMIHFRCAPYRSYVIACKLKDNSYPDHLLYDLCDPYHYFRTHVIDGEQYLIAGGEDHKTGHEENTNAPFRRLESYVRSYFDIAEVSFKWSSQYYESVDGLPFIGHMPGKGKNVFVATAFGGNGMIYGTLSASIISDLIVNGSSRFEHLFHPSRIKPAAAFHNFVKENADVVKEFVSGKFSSEHIDAFVDVAAGEAKLVELDNQKIAFYKDEHHHVHAILPTCTHAHCTVVWNESELSWDCPCHGARFSISGEILNGPANKPLKKLTFNKD</sequence>
<dbReference type="InterPro" id="IPR036188">
    <property type="entry name" value="FAD/NAD-bd_sf"/>
</dbReference>
<dbReference type="SUPFAM" id="SSF50022">
    <property type="entry name" value="ISP domain"/>
    <property type="match status" value="1"/>
</dbReference>
<evidence type="ECO:0000256" key="4">
    <source>
        <dbReference type="ARBA" id="ARBA00023014"/>
    </source>
</evidence>
<dbReference type="Gene3D" id="2.102.10.10">
    <property type="entry name" value="Rieske [2Fe-2S] iron-sulphur domain"/>
    <property type="match status" value="1"/>
</dbReference>
<keyword evidence="4" id="KW-0411">Iron-sulfur</keyword>
<proteinExistence type="predicted"/>
<keyword evidence="2" id="KW-0479">Metal-binding</keyword>
<evidence type="ECO:0000313" key="7">
    <source>
        <dbReference type="EMBL" id="GAA4456706.1"/>
    </source>
</evidence>
<dbReference type="Proteomes" id="UP001501410">
    <property type="component" value="Unassembled WGS sequence"/>
</dbReference>
<dbReference type="PANTHER" id="PTHR13847">
    <property type="entry name" value="SARCOSINE DEHYDROGENASE-RELATED"/>
    <property type="match status" value="1"/>
</dbReference>
<dbReference type="Gene3D" id="3.30.9.10">
    <property type="entry name" value="D-Amino Acid Oxidase, subunit A, domain 2"/>
    <property type="match status" value="1"/>
</dbReference>
<keyword evidence="8" id="KW-1185">Reference proteome</keyword>
<dbReference type="Gene3D" id="3.50.50.60">
    <property type="entry name" value="FAD/NAD(P)-binding domain"/>
    <property type="match status" value="1"/>
</dbReference>
<evidence type="ECO:0000256" key="3">
    <source>
        <dbReference type="ARBA" id="ARBA00023004"/>
    </source>
</evidence>
<dbReference type="PANTHER" id="PTHR13847:SF281">
    <property type="entry name" value="FAD DEPENDENT OXIDOREDUCTASE DOMAIN-CONTAINING PROTEIN"/>
    <property type="match status" value="1"/>
</dbReference>
<evidence type="ECO:0000256" key="1">
    <source>
        <dbReference type="ARBA" id="ARBA00022714"/>
    </source>
</evidence>
<name>A0ABP8MV89_9BACT</name>
<evidence type="ECO:0000256" key="2">
    <source>
        <dbReference type="ARBA" id="ARBA00022723"/>
    </source>
</evidence>
<evidence type="ECO:0000313" key="8">
    <source>
        <dbReference type="Proteomes" id="UP001501410"/>
    </source>
</evidence>
<reference evidence="8" key="1">
    <citation type="journal article" date="2019" name="Int. J. Syst. Evol. Microbiol.">
        <title>The Global Catalogue of Microorganisms (GCM) 10K type strain sequencing project: providing services to taxonomists for standard genome sequencing and annotation.</title>
        <authorList>
            <consortium name="The Broad Institute Genomics Platform"/>
            <consortium name="The Broad Institute Genome Sequencing Center for Infectious Disease"/>
            <person name="Wu L."/>
            <person name="Ma J."/>
        </authorList>
    </citation>
    <scope>NUCLEOTIDE SEQUENCE [LARGE SCALE GENOMIC DNA]</scope>
    <source>
        <strain evidence="8">JCM 31921</strain>
    </source>
</reference>
<comment type="caution">
    <text evidence="7">The sequence shown here is derived from an EMBL/GenBank/DDBJ whole genome shotgun (WGS) entry which is preliminary data.</text>
</comment>
<dbReference type="Pfam" id="PF00355">
    <property type="entry name" value="Rieske"/>
    <property type="match status" value="1"/>
</dbReference>
<evidence type="ECO:0000259" key="6">
    <source>
        <dbReference type="PROSITE" id="PS51296"/>
    </source>
</evidence>
<accession>A0ABP8MV89</accession>
<dbReference type="PROSITE" id="PS51296">
    <property type="entry name" value="RIESKE"/>
    <property type="match status" value="1"/>
</dbReference>
<keyword evidence="5" id="KW-1015">Disulfide bond</keyword>
<dbReference type="Pfam" id="PF01266">
    <property type="entry name" value="DAO"/>
    <property type="match status" value="1"/>
</dbReference>
<dbReference type="EMBL" id="BAABEZ010000022">
    <property type="protein sequence ID" value="GAA4456706.1"/>
    <property type="molecule type" value="Genomic_DNA"/>
</dbReference>